<proteinExistence type="predicted"/>
<dbReference type="EMBL" id="CP045875">
    <property type="protein sequence ID" value="QGG48019.1"/>
    <property type="molecule type" value="Genomic_DNA"/>
</dbReference>
<sequence>MTNVLSRVTDALDVETFLTCESEEQGKSLALQMMKNLGFEDIDLLFIEFMGFGARVRVRAYLHRSGDQYGWLFTGTDGEKS</sequence>
<dbReference type="AlphaFoldDB" id="A0A5Q2N2E2"/>
<evidence type="ECO:0000313" key="1">
    <source>
        <dbReference type="EMBL" id="QGG48019.1"/>
    </source>
</evidence>
<organism evidence="1 2">
    <name type="scientific">Heliorestis convoluta</name>
    <dbReference type="NCBI Taxonomy" id="356322"/>
    <lineage>
        <taxon>Bacteria</taxon>
        <taxon>Bacillati</taxon>
        <taxon>Bacillota</taxon>
        <taxon>Clostridia</taxon>
        <taxon>Eubacteriales</taxon>
        <taxon>Heliobacteriaceae</taxon>
        <taxon>Heliorestis</taxon>
    </lineage>
</organism>
<keyword evidence="2" id="KW-1185">Reference proteome</keyword>
<protein>
    <submittedName>
        <fullName evidence="1">Uncharacterized protein</fullName>
    </submittedName>
</protein>
<reference evidence="2" key="1">
    <citation type="submission" date="2019-11" db="EMBL/GenBank/DDBJ databases">
        <title>Genome sequence of Heliorestis convoluta strain HH, an alkaliphilic and minimalistic phototrophic bacterium from a soda lake in Egypt.</title>
        <authorList>
            <person name="Dewey E.D."/>
            <person name="Stokes L.M."/>
            <person name="Burchell B.M."/>
            <person name="Shaffer K.N."/>
            <person name="Huntington A.M."/>
            <person name="Baker J.M."/>
            <person name="Nadendla S."/>
            <person name="Giglio M.G."/>
            <person name="Touchman J.W."/>
            <person name="Blankenship R.E."/>
            <person name="Madigan M.T."/>
            <person name="Sattley W.M."/>
        </authorList>
    </citation>
    <scope>NUCLEOTIDE SEQUENCE [LARGE SCALE GENOMIC DNA]</scope>
    <source>
        <strain evidence="2">HH</strain>
    </source>
</reference>
<dbReference type="RefSeq" id="WP_153725290.1">
    <property type="nucleotide sequence ID" value="NZ_CP045875.1"/>
</dbReference>
<name>A0A5Q2N2E2_9FIRM</name>
<dbReference type="KEGG" id="hcv:FTV88_1921"/>
<dbReference type="OrthoDB" id="1684747at2"/>
<gene>
    <name evidence="1" type="ORF">FTV88_1921</name>
</gene>
<dbReference type="Proteomes" id="UP000366051">
    <property type="component" value="Chromosome"/>
</dbReference>
<evidence type="ECO:0000313" key="2">
    <source>
        <dbReference type="Proteomes" id="UP000366051"/>
    </source>
</evidence>
<accession>A0A5Q2N2E2</accession>